<keyword evidence="3" id="KW-0028">Amino-acid biosynthesis</keyword>
<keyword evidence="4 7" id="KW-0378">Hydrolase</keyword>
<dbReference type="AlphaFoldDB" id="D0WFJ8"/>
<evidence type="ECO:0000256" key="1">
    <source>
        <dbReference type="ARBA" id="ARBA00004945"/>
    </source>
</evidence>
<dbReference type="OrthoDB" id="44283at2"/>
<dbReference type="GO" id="GO:0019284">
    <property type="term" value="P:L-methionine salvage from S-adenosylmethionine"/>
    <property type="evidence" value="ECO:0007669"/>
    <property type="project" value="TreeGrafter"/>
</dbReference>
<name>D0WFJ8_SLAES</name>
<dbReference type="eggNOG" id="COG0775">
    <property type="taxonomic scope" value="Bacteria"/>
</dbReference>
<dbReference type="GO" id="GO:0008782">
    <property type="term" value="F:adenosylhomocysteine nucleosidase activity"/>
    <property type="evidence" value="ECO:0007669"/>
    <property type="project" value="UniProtKB-EC"/>
</dbReference>
<dbReference type="UniPathway" id="UPA00904">
    <property type="reaction ID" value="UER00871"/>
</dbReference>
<dbReference type="HOGENOM" id="CLU_031248_2_0_11"/>
<dbReference type="PANTHER" id="PTHR46832">
    <property type="entry name" value="5'-METHYLTHIOADENOSINE/S-ADENOSYLHOMOCYSTEINE NUCLEOSIDASE"/>
    <property type="match status" value="1"/>
</dbReference>
<organism evidence="7 8">
    <name type="scientific">Slackia exigua (strain ATCC 700122 / DSM 15923 / CIP 105133 / JCM 11022 / KCTC 5966 / S-7)</name>
    <dbReference type="NCBI Taxonomy" id="649764"/>
    <lineage>
        <taxon>Bacteria</taxon>
        <taxon>Bacillati</taxon>
        <taxon>Actinomycetota</taxon>
        <taxon>Coriobacteriia</taxon>
        <taxon>Eggerthellales</taxon>
        <taxon>Eggerthellaceae</taxon>
        <taxon>Slackia</taxon>
    </lineage>
</organism>
<protein>
    <recommendedName>
        <fullName evidence="2">adenosylhomocysteine nucleosidase</fullName>
        <ecNumber evidence="2">3.2.2.9</ecNumber>
    </recommendedName>
</protein>
<accession>D0WFJ8</accession>
<comment type="caution">
    <text evidence="7">The sequence shown here is derived from an EMBL/GenBank/DDBJ whole genome shotgun (WGS) entry which is preliminary data.</text>
</comment>
<reference evidence="7" key="1">
    <citation type="submission" date="2009-10" db="EMBL/GenBank/DDBJ databases">
        <authorList>
            <person name="Weinstock G."/>
            <person name="Sodergren E."/>
            <person name="Clifton S."/>
            <person name="Fulton L."/>
            <person name="Fulton B."/>
            <person name="Courtney L."/>
            <person name="Fronick C."/>
            <person name="Harrison M."/>
            <person name="Strong C."/>
            <person name="Farmer C."/>
            <person name="Delahaunty K."/>
            <person name="Markovic C."/>
            <person name="Hall O."/>
            <person name="Minx P."/>
            <person name="Tomlinson C."/>
            <person name="Mitreva M."/>
            <person name="Nelson J."/>
            <person name="Hou S."/>
            <person name="Wollam A."/>
            <person name="Pepin K.H."/>
            <person name="Johnson M."/>
            <person name="Bhonagiri V."/>
            <person name="Nash W.E."/>
            <person name="Warren W."/>
            <person name="Chinwalla A."/>
            <person name="Mardis E.R."/>
            <person name="Wilson R.K."/>
        </authorList>
    </citation>
    <scope>NUCLEOTIDE SEQUENCE [LARGE SCALE GENOMIC DNA]</scope>
    <source>
        <strain evidence="7">ATCC 700122</strain>
    </source>
</reference>
<evidence type="ECO:0000313" key="8">
    <source>
        <dbReference type="Proteomes" id="UP000006001"/>
    </source>
</evidence>
<dbReference type="Proteomes" id="UP000006001">
    <property type="component" value="Unassembled WGS sequence"/>
</dbReference>
<feature type="domain" description="Nucleoside phosphorylase" evidence="6">
    <location>
        <begin position="6"/>
        <end position="226"/>
    </location>
</feature>
<dbReference type="InterPro" id="IPR035994">
    <property type="entry name" value="Nucleoside_phosphorylase_sf"/>
</dbReference>
<dbReference type="InterPro" id="IPR010049">
    <property type="entry name" value="MTA_SAH_Nsdase"/>
</dbReference>
<evidence type="ECO:0000313" key="7">
    <source>
        <dbReference type="EMBL" id="EEZ61261.1"/>
    </source>
</evidence>
<dbReference type="GO" id="GO:0019509">
    <property type="term" value="P:L-methionine salvage from methylthioadenosine"/>
    <property type="evidence" value="ECO:0007669"/>
    <property type="project" value="UniProtKB-UniPathway"/>
</dbReference>
<evidence type="ECO:0000256" key="5">
    <source>
        <dbReference type="ARBA" id="ARBA00023167"/>
    </source>
</evidence>
<dbReference type="GO" id="GO:0008930">
    <property type="term" value="F:methylthioadenosine nucleosidase activity"/>
    <property type="evidence" value="ECO:0007669"/>
    <property type="project" value="InterPro"/>
</dbReference>
<gene>
    <name evidence="7" type="primary">mtnN</name>
    <name evidence="7" type="ORF">HMPREF0762_00597</name>
</gene>
<dbReference type="Gene3D" id="3.40.50.1580">
    <property type="entry name" value="Nucleoside phosphorylase domain"/>
    <property type="match status" value="1"/>
</dbReference>
<dbReference type="EMBL" id="ACUX02000006">
    <property type="protein sequence ID" value="EEZ61261.1"/>
    <property type="molecule type" value="Genomic_DNA"/>
</dbReference>
<evidence type="ECO:0000256" key="4">
    <source>
        <dbReference type="ARBA" id="ARBA00022801"/>
    </source>
</evidence>
<dbReference type="STRING" id="649764.HMPREF0762_00597"/>
<evidence type="ECO:0000256" key="2">
    <source>
        <dbReference type="ARBA" id="ARBA00011974"/>
    </source>
</evidence>
<evidence type="ECO:0000256" key="3">
    <source>
        <dbReference type="ARBA" id="ARBA00022605"/>
    </source>
</evidence>
<dbReference type="GO" id="GO:0005829">
    <property type="term" value="C:cytosol"/>
    <property type="evidence" value="ECO:0007669"/>
    <property type="project" value="TreeGrafter"/>
</dbReference>
<dbReference type="InterPro" id="IPR000845">
    <property type="entry name" value="Nucleoside_phosphorylase_d"/>
</dbReference>
<proteinExistence type="predicted"/>
<keyword evidence="8" id="KW-1185">Reference proteome</keyword>
<dbReference type="EC" id="3.2.2.9" evidence="2"/>
<dbReference type="NCBIfam" id="TIGR01704">
    <property type="entry name" value="MTA_SAH-Nsdase"/>
    <property type="match status" value="1"/>
</dbReference>
<evidence type="ECO:0000259" key="6">
    <source>
        <dbReference type="Pfam" id="PF01048"/>
    </source>
</evidence>
<keyword evidence="7" id="KW-0326">Glycosidase</keyword>
<dbReference type="PANTHER" id="PTHR46832:SF1">
    <property type="entry name" value="5'-METHYLTHIOADENOSINE_S-ADENOSYLHOMOCYSTEINE NUCLEOSIDASE"/>
    <property type="match status" value="1"/>
</dbReference>
<comment type="pathway">
    <text evidence="1">Amino-acid biosynthesis; L-methionine biosynthesis via salvage pathway; S-methyl-5-thio-alpha-D-ribose 1-phosphate from S-methyl-5'-thioadenosine (hydrolase route): step 1/2.</text>
</comment>
<dbReference type="GeneID" id="85007210"/>
<keyword evidence="5" id="KW-0486">Methionine biosynthesis</keyword>
<dbReference type="RefSeq" id="WP_006361841.1">
    <property type="nucleotide sequence ID" value="NZ_GG700630.1"/>
</dbReference>
<sequence length="233" mass="24508">MEKPAIGIVCATETERDPFLARMSDVREHAHGMLVAYEGRLSGADVLLVFSGIGKVNAAIATQTLIDSFGAGVVVNAGTAGALVEGLDVCDIVVADRSAYHDLDASFMSDSHMTVSPEEWFASDESLLETAREVAASFGRTVGFGCMVTGERFIGEGDHEKLARSLAPLSADMETAAMAHVCKVLGAGFISVRGVTDTPADPGFDVYLRNREAAAAVAERFVEAMVARLSASC</sequence>
<dbReference type="SUPFAM" id="SSF53167">
    <property type="entry name" value="Purine and uridine phosphorylases"/>
    <property type="match status" value="1"/>
</dbReference>
<dbReference type="GO" id="GO:0009164">
    <property type="term" value="P:nucleoside catabolic process"/>
    <property type="evidence" value="ECO:0007669"/>
    <property type="project" value="InterPro"/>
</dbReference>
<dbReference type="Pfam" id="PF01048">
    <property type="entry name" value="PNP_UDP_1"/>
    <property type="match status" value="1"/>
</dbReference>
<dbReference type="CDD" id="cd09008">
    <property type="entry name" value="MTAN"/>
    <property type="match status" value="1"/>
</dbReference>